<dbReference type="Proteomes" id="UP000307173">
    <property type="component" value="Unassembled WGS sequence"/>
</dbReference>
<dbReference type="OrthoDB" id="337735at2759"/>
<feature type="compositionally biased region" description="Low complexity" evidence="1">
    <location>
        <begin position="221"/>
        <end position="239"/>
    </location>
</feature>
<reference evidence="2 3" key="1">
    <citation type="journal article" date="2019" name="Front. Genet.">
        <title>Whole-Genome Sequencing of the Opportunistic Yeast Pathogen Candida inconspicua Uncovers Its Hybrid Origin.</title>
        <authorList>
            <person name="Mixao V."/>
            <person name="Hansen A.P."/>
            <person name="Saus E."/>
            <person name="Boekhout T."/>
            <person name="Lass-Florl C."/>
            <person name="Gabaldon T."/>
        </authorList>
    </citation>
    <scope>NUCLEOTIDE SEQUENCE [LARGE SCALE GENOMIC DNA]</scope>
    <source>
        <strain evidence="2 3">CBS 180</strain>
    </source>
</reference>
<dbReference type="PANTHER" id="PTHR15615">
    <property type="match status" value="1"/>
</dbReference>
<dbReference type="SUPFAM" id="SSF47954">
    <property type="entry name" value="Cyclin-like"/>
    <property type="match status" value="1"/>
</dbReference>
<evidence type="ECO:0000256" key="1">
    <source>
        <dbReference type="SAM" id="MobiDB-lite"/>
    </source>
</evidence>
<evidence type="ECO:0000313" key="3">
    <source>
        <dbReference type="Proteomes" id="UP000307173"/>
    </source>
</evidence>
<sequence length="294" mass="32715">MLSSIVKANDELTVIDVKYLSNENLTRFHSRSPPQISIYNYLLRLAHYSSLENCVLIATVYYIDLLTKMYPSFALNSLTVHRFLLTATTIASKALCDSFCSNQHYAKVGGVNIIELNLLEVEFLEWVNYRVVPRDFNYDKLCERRSSAGGTEINTTQLLKYGISTADKILDLYYEKMIGLVGGVDGDFINVGMNDDVVYQMQELQSSSTVLNLITRTISTGSTSSSISTSISSSSSSTSHEYEDDHQQFNSPSRYNLPVQSAGESTSYSHSIATQSDTIQPNVPIISQQSPSNL</sequence>
<organism evidence="2 3">
    <name type="scientific">Pichia inconspicua</name>
    <dbReference type="NCBI Taxonomy" id="52247"/>
    <lineage>
        <taxon>Eukaryota</taxon>
        <taxon>Fungi</taxon>
        <taxon>Dikarya</taxon>
        <taxon>Ascomycota</taxon>
        <taxon>Saccharomycotina</taxon>
        <taxon>Pichiomycetes</taxon>
        <taxon>Pichiales</taxon>
        <taxon>Pichiaceae</taxon>
        <taxon>Pichia</taxon>
    </lineage>
</organism>
<dbReference type="PANTHER" id="PTHR15615:SF117">
    <property type="entry name" value="PHO85 CYCLIN PHO80"/>
    <property type="match status" value="1"/>
</dbReference>
<dbReference type="Gene3D" id="1.10.472.10">
    <property type="entry name" value="Cyclin-like"/>
    <property type="match status" value="1"/>
</dbReference>
<feature type="region of interest" description="Disordered" evidence="1">
    <location>
        <begin position="221"/>
        <end position="294"/>
    </location>
</feature>
<comment type="caution">
    <text evidence="2">The sequence shown here is derived from an EMBL/GenBank/DDBJ whole genome shotgun (WGS) entry which is preliminary data.</text>
</comment>
<dbReference type="EMBL" id="SELW01000288">
    <property type="protein sequence ID" value="TID29526.1"/>
    <property type="molecule type" value="Genomic_DNA"/>
</dbReference>
<proteinExistence type="predicted"/>
<keyword evidence="3" id="KW-1185">Reference proteome</keyword>
<dbReference type="Pfam" id="PF08613">
    <property type="entry name" value="Cyclin"/>
    <property type="match status" value="1"/>
</dbReference>
<evidence type="ECO:0000313" key="2">
    <source>
        <dbReference type="EMBL" id="TID29526.1"/>
    </source>
</evidence>
<accession>A0A4T0X2K5</accession>
<dbReference type="CDD" id="cd20558">
    <property type="entry name" value="CYCLIN_ScPCL7-like"/>
    <property type="match status" value="1"/>
</dbReference>
<dbReference type="GO" id="GO:0005634">
    <property type="term" value="C:nucleus"/>
    <property type="evidence" value="ECO:0007669"/>
    <property type="project" value="TreeGrafter"/>
</dbReference>
<protein>
    <recommendedName>
        <fullName evidence="4">Cyclin-like domain-containing protein</fullName>
    </recommendedName>
</protein>
<dbReference type="GO" id="GO:0019901">
    <property type="term" value="F:protein kinase binding"/>
    <property type="evidence" value="ECO:0007669"/>
    <property type="project" value="InterPro"/>
</dbReference>
<dbReference type="AlphaFoldDB" id="A0A4T0X2K5"/>
<dbReference type="InterPro" id="IPR036915">
    <property type="entry name" value="Cyclin-like_sf"/>
</dbReference>
<feature type="compositionally biased region" description="Polar residues" evidence="1">
    <location>
        <begin position="248"/>
        <end position="294"/>
    </location>
</feature>
<dbReference type="STRING" id="52247.A0A4T0X2K5"/>
<name>A0A4T0X2K5_9ASCO</name>
<dbReference type="InterPro" id="IPR013922">
    <property type="entry name" value="Cyclin_PHO80-like"/>
</dbReference>
<dbReference type="GO" id="GO:0016538">
    <property type="term" value="F:cyclin-dependent protein serine/threonine kinase regulator activity"/>
    <property type="evidence" value="ECO:0007669"/>
    <property type="project" value="TreeGrafter"/>
</dbReference>
<evidence type="ECO:0008006" key="4">
    <source>
        <dbReference type="Google" id="ProtNLM"/>
    </source>
</evidence>
<dbReference type="GO" id="GO:0000307">
    <property type="term" value="C:cyclin-dependent protein kinase holoenzyme complex"/>
    <property type="evidence" value="ECO:0007669"/>
    <property type="project" value="TreeGrafter"/>
</dbReference>
<gene>
    <name evidence="2" type="ORF">CANINC_001921</name>
</gene>